<protein>
    <submittedName>
        <fullName evidence="1">Uncharacterized protein</fullName>
    </submittedName>
</protein>
<dbReference type="EMBL" id="CM037616">
    <property type="protein sequence ID" value="KAH7993142.1"/>
    <property type="molecule type" value="Genomic_DNA"/>
</dbReference>
<accession>A0ACB8EKV8</accession>
<reference evidence="1" key="1">
    <citation type="submission" date="2021-08" db="EMBL/GenBank/DDBJ databases">
        <title>The first chromosome-level gecko genome reveals the dynamic sex chromosomes of Neotropical dwarf geckos (Sphaerodactylidae: Sphaerodactylus).</title>
        <authorList>
            <person name="Pinto B.J."/>
            <person name="Keating S.E."/>
            <person name="Gamble T."/>
        </authorList>
    </citation>
    <scope>NUCLEOTIDE SEQUENCE</scope>
    <source>
        <strain evidence="1">TG3544</strain>
    </source>
</reference>
<proteinExistence type="predicted"/>
<organism evidence="1 2">
    <name type="scientific">Sphaerodactylus townsendi</name>
    <dbReference type="NCBI Taxonomy" id="933632"/>
    <lineage>
        <taxon>Eukaryota</taxon>
        <taxon>Metazoa</taxon>
        <taxon>Chordata</taxon>
        <taxon>Craniata</taxon>
        <taxon>Vertebrata</taxon>
        <taxon>Euteleostomi</taxon>
        <taxon>Lepidosauria</taxon>
        <taxon>Squamata</taxon>
        <taxon>Bifurcata</taxon>
        <taxon>Gekkota</taxon>
        <taxon>Sphaerodactylidae</taxon>
        <taxon>Sphaerodactylus</taxon>
    </lineage>
</organism>
<gene>
    <name evidence="1" type="ORF">K3G42_029351</name>
</gene>
<keyword evidence="2" id="KW-1185">Reference proteome</keyword>
<comment type="caution">
    <text evidence="1">The sequence shown here is derived from an EMBL/GenBank/DDBJ whole genome shotgun (WGS) entry which is preliminary data.</text>
</comment>
<sequence length="92" mass="10403">MLNRSLFKEAKLNKLRSNRPPEHQRQSQLGKRTMAAQAVRREGSDNEGSFFSELEEATAVAVSVETSNVRSWAALAFSETEPNLRSKKPRLE</sequence>
<dbReference type="Proteomes" id="UP000827872">
    <property type="component" value="Linkage Group LG03"/>
</dbReference>
<evidence type="ECO:0000313" key="1">
    <source>
        <dbReference type="EMBL" id="KAH7993142.1"/>
    </source>
</evidence>
<name>A0ACB8EKV8_9SAUR</name>
<evidence type="ECO:0000313" key="2">
    <source>
        <dbReference type="Proteomes" id="UP000827872"/>
    </source>
</evidence>